<dbReference type="SMART" id="SM00487">
    <property type="entry name" value="DEXDc"/>
    <property type="match status" value="1"/>
</dbReference>
<dbReference type="CDD" id="cd17920">
    <property type="entry name" value="DEXHc_RecQ"/>
    <property type="match status" value="1"/>
</dbReference>
<evidence type="ECO:0000256" key="1">
    <source>
        <dbReference type="ARBA" id="ARBA00022741"/>
    </source>
</evidence>
<organism evidence="7 8">
    <name type="scientific">Periweissella ghanensis</name>
    <dbReference type="NCBI Taxonomy" id="467997"/>
    <lineage>
        <taxon>Bacteria</taxon>
        <taxon>Bacillati</taxon>
        <taxon>Bacillota</taxon>
        <taxon>Bacilli</taxon>
        <taxon>Lactobacillales</taxon>
        <taxon>Lactobacillaceae</taxon>
        <taxon>Periweissella</taxon>
    </lineage>
</organism>
<protein>
    <submittedName>
        <fullName evidence="7">ATP-dependent RNA helicase DbpA</fullName>
        <ecNumber evidence="7">3.6.4.13</ecNumber>
    </submittedName>
</protein>
<dbReference type="Pfam" id="PF00270">
    <property type="entry name" value="DEAD"/>
    <property type="match status" value="1"/>
</dbReference>
<evidence type="ECO:0000256" key="2">
    <source>
        <dbReference type="ARBA" id="ARBA00022801"/>
    </source>
</evidence>
<comment type="caution">
    <text evidence="7">The sequence shown here is derived from an EMBL/GenBank/DDBJ whole genome shotgun (WGS) entry which is preliminary data.</text>
</comment>
<dbReference type="InterPro" id="IPR001650">
    <property type="entry name" value="Helicase_C-like"/>
</dbReference>
<dbReference type="RefSeq" id="WP_230097807.1">
    <property type="nucleotide sequence ID" value="NZ_CAKKNT010000001.1"/>
</dbReference>
<dbReference type="PANTHER" id="PTHR13710">
    <property type="entry name" value="DNA HELICASE RECQ FAMILY MEMBER"/>
    <property type="match status" value="1"/>
</dbReference>
<dbReference type="GO" id="GO:0016787">
    <property type="term" value="F:hydrolase activity"/>
    <property type="evidence" value="ECO:0007669"/>
    <property type="project" value="UniProtKB-KW"/>
</dbReference>
<dbReference type="SUPFAM" id="SSF52540">
    <property type="entry name" value="P-loop containing nucleoside triphosphate hydrolases"/>
    <property type="match status" value="1"/>
</dbReference>
<dbReference type="PROSITE" id="PS51192">
    <property type="entry name" value="HELICASE_ATP_BIND_1"/>
    <property type="match status" value="1"/>
</dbReference>
<keyword evidence="4" id="KW-0067">ATP-binding</keyword>
<reference evidence="7 8" key="1">
    <citation type="submission" date="2021-11" db="EMBL/GenBank/DDBJ databases">
        <authorList>
            <person name="Depoorter E."/>
        </authorList>
    </citation>
    <scope>NUCLEOTIDE SEQUENCE [LARGE SCALE GENOMIC DNA]</scope>
    <source>
        <strain evidence="7 8">LMG 24286</strain>
    </source>
</reference>
<dbReference type="Gene3D" id="3.40.50.300">
    <property type="entry name" value="P-loop containing nucleotide triphosphate hydrolases"/>
    <property type="match status" value="2"/>
</dbReference>
<dbReference type="InterPro" id="IPR014001">
    <property type="entry name" value="Helicase_ATP-bd"/>
</dbReference>
<proteinExistence type="predicted"/>
<evidence type="ECO:0000259" key="5">
    <source>
        <dbReference type="PROSITE" id="PS51192"/>
    </source>
</evidence>
<dbReference type="GO" id="GO:0003724">
    <property type="term" value="F:RNA helicase activity"/>
    <property type="evidence" value="ECO:0007669"/>
    <property type="project" value="UniProtKB-EC"/>
</dbReference>
<evidence type="ECO:0000259" key="6">
    <source>
        <dbReference type="PROSITE" id="PS51194"/>
    </source>
</evidence>
<dbReference type="InterPro" id="IPR027417">
    <property type="entry name" value="P-loop_NTPase"/>
</dbReference>
<dbReference type="PANTHER" id="PTHR13710:SF84">
    <property type="entry name" value="ATP-DEPENDENT DNA HELICASE RECS-RELATED"/>
    <property type="match status" value="1"/>
</dbReference>
<keyword evidence="2 7" id="KW-0378">Hydrolase</keyword>
<dbReference type="InterPro" id="IPR004589">
    <property type="entry name" value="DNA_helicase_ATP-dep_RecQ"/>
</dbReference>
<dbReference type="Pfam" id="PF00271">
    <property type="entry name" value="Helicase_C"/>
    <property type="match status" value="1"/>
</dbReference>
<dbReference type="InterPro" id="IPR011545">
    <property type="entry name" value="DEAD/DEAH_box_helicase_dom"/>
</dbReference>
<keyword evidence="3 7" id="KW-0347">Helicase</keyword>
<keyword evidence="8" id="KW-1185">Reference proteome</keyword>
<dbReference type="SMART" id="SM00490">
    <property type="entry name" value="HELICc"/>
    <property type="match status" value="1"/>
</dbReference>
<accession>A0ABM8Z8Y6</accession>
<name>A0ABM8Z8Y6_9LACO</name>
<dbReference type="PROSITE" id="PS51194">
    <property type="entry name" value="HELICASE_CTER"/>
    <property type="match status" value="1"/>
</dbReference>
<sequence length="481" mass="54665">MSEFNAQLHAYLKQHYHFDTFRPGQAEVLTALLERHEDVLAVLPTGTGKSLIYELAGRYLGGLTVIVSPLLSLMQDQVARLNAHGIRRTVALNSMQHPRTKFFILQNLAKFDYLFIAPETLMQPGVLETLAQQPVNLLVIDEAHSIAQWGPDFRPNYLELGRAYQAFKQPRLLLLTATAGTKVRADIQSQFTLPKPLTEFVYSVNRPNIHLRTEKVANEQEKHARLLELVQSLPGPGIVYLSSKKQANQIRIDLQQKTDRKVATYHGDIENEQRFAIQQQFMQNQLDVIVATSAFGMGIDKADVRWVIHYHMASDLEGYLQEIGRAGRDQQPAVAILLYTETDDYLVNNLLISGIPEDVTIKHFYRQTPHYAFDPQQLRLLQYYASQGMDAQGVTQLFQRRLLVKRLALQQMVQYVEIAADKRNYLLRVFGETELTGDAAGNWSTQATPLDIEALALPTTVPNQTAATIDWQTRLEKLFNQ</sequence>
<feature type="domain" description="Helicase C-terminal" evidence="6">
    <location>
        <begin position="225"/>
        <end position="381"/>
    </location>
</feature>
<dbReference type="EMBL" id="CAKKNT010000001">
    <property type="protein sequence ID" value="CAH0417677.1"/>
    <property type="molecule type" value="Genomic_DNA"/>
</dbReference>
<feature type="domain" description="Helicase ATP-binding" evidence="5">
    <location>
        <begin position="30"/>
        <end position="197"/>
    </location>
</feature>
<dbReference type="Proteomes" id="UP000789719">
    <property type="component" value="Unassembled WGS sequence"/>
</dbReference>
<evidence type="ECO:0000313" key="8">
    <source>
        <dbReference type="Proteomes" id="UP000789719"/>
    </source>
</evidence>
<evidence type="ECO:0000313" key="7">
    <source>
        <dbReference type="EMBL" id="CAH0417677.1"/>
    </source>
</evidence>
<dbReference type="EC" id="3.6.4.13" evidence="7"/>
<keyword evidence="1" id="KW-0547">Nucleotide-binding</keyword>
<gene>
    <name evidence="7" type="primary">dbpA</name>
    <name evidence="7" type="ORF">WGH24286_00089</name>
</gene>
<evidence type="ECO:0000256" key="3">
    <source>
        <dbReference type="ARBA" id="ARBA00022806"/>
    </source>
</evidence>
<dbReference type="NCBIfam" id="TIGR00614">
    <property type="entry name" value="recQ_fam"/>
    <property type="match status" value="1"/>
</dbReference>
<evidence type="ECO:0000256" key="4">
    <source>
        <dbReference type="ARBA" id="ARBA00022840"/>
    </source>
</evidence>